<proteinExistence type="predicted"/>
<evidence type="ECO:0000313" key="2">
    <source>
        <dbReference type="EMBL" id="VDK18480.1"/>
    </source>
</evidence>
<dbReference type="Proteomes" id="UP000267096">
    <property type="component" value="Unassembled WGS sequence"/>
</dbReference>
<dbReference type="EMBL" id="UYRR01001111">
    <property type="protein sequence ID" value="VDK18480.1"/>
    <property type="molecule type" value="Genomic_DNA"/>
</dbReference>
<accession>A0A0M3J183</accession>
<sequence>MQELRDECFELQARKDELEQKLKEIDASVQSSTEPRVTSEKSVLNLQEKISHLNNELSEKESANERLRKERNDFEWSLGEHRQWLADSKNRIAELECEISKLKSDYETALKSARKEVYDLHERNTKLEETLKKTEVIVVNLQSDKEATRRSFILEQPRTEFQNREELEKAYKHLREKYSELSKTLKCTEEMLAKLEADMMEKSDLG</sequence>
<keyword evidence="1" id="KW-0175">Coiled coil</keyword>
<evidence type="ECO:0000256" key="1">
    <source>
        <dbReference type="SAM" id="Coils"/>
    </source>
</evidence>
<dbReference type="WBParaSite" id="ASIM_0000127801-mRNA-1">
    <property type="protein sequence ID" value="ASIM_0000127801-mRNA-1"/>
    <property type="gene ID" value="ASIM_0000127801"/>
</dbReference>
<name>A0A0M3J183_ANISI</name>
<protein>
    <submittedName>
        <fullName evidence="4">Tropomyosin</fullName>
    </submittedName>
</protein>
<reference evidence="2 3" key="2">
    <citation type="submission" date="2018-11" db="EMBL/GenBank/DDBJ databases">
        <authorList>
            <consortium name="Pathogen Informatics"/>
        </authorList>
    </citation>
    <scope>NUCLEOTIDE SEQUENCE [LARGE SCALE GENOMIC DNA]</scope>
</reference>
<gene>
    <name evidence="2" type="ORF">ASIM_LOCUS1166</name>
</gene>
<dbReference type="OrthoDB" id="5917859at2759"/>
<dbReference type="Gene3D" id="1.20.5.340">
    <property type="match status" value="1"/>
</dbReference>
<keyword evidence="3" id="KW-1185">Reference proteome</keyword>
<evidence type="ECO:0000313" key="4">
    <source>
        <dbReference type="WBParaSite" id="ASIM_0000127801-mRNA-1"/>
    </source>
</evidence>
<reference evidence="4" key="1">
    <citation type="submission" date="2017-02" db="UniProtKB">
        <authorList>
            <consortium name="WormBaseParasite"/>
        </authorList>
    </citation>
    <scope>IDENTIFICATION</scope>
</reference>
<feature type="coiled-coil region" evidence="1">
    <location>
        <begin position="1"/>
        <end position="205"/>
    </location>
</feature>
<dbReference type="SUPFAM" id="SSF90257">
    <property type="entry name" value="Myosin rod fragments"/>
    <property type="match status" value="1"/>
</dbReference>
<dbReference type="AlphaFoldDB" id="A0A0M3J183"/>
<organism evidence="4">
    <name type="scientific">Anisakis simplex</name>
    <name type="common">Herring worm</name>
    <dbReference type="NCBI Taxonomy" id="6269"/>
    <lineage>
        <taxon>Eukaryota</taxon>
        <taxon>Metazoa</taxon>
        <taxon>Ecdysozoa</taxon>
        <taxon>Nematoda</taxon>
        <taxon>Chromadorea</taxon>
        <taxon>Rhabditida</taxon>
        <taxon>Spirurina</taxon>
        <taxon>Ascaridomorpha</taxon>
        <taxon>Ascaridoidea</taxon>
        <taxon>Anisakidae</taxon>
        <taxon>Anisakis</taxon>
        <taxon>Anisakis simplex complex</taxon>
    </lineage>
</organism>
<evidence type="ECO:0000313" key="3">
    <source>
        <dbReference type="Proteomes" id="UP000267096"/>
    </source>
</evidence>